<evidence type="ECO:0000313" key="2">
    <source>
        <dbReference type="EMBL" id="GAA4766207.1"/>
    </source>
</evidence>
<keyword evidence="1" id="KW-0472">Membrane</keyword>
<evidence type="ECO:0000256" key="1">
    <source>
        <dbReference type="SAM" id="Phobius"/>
    </source>
</evidence>
<protein>
    <submittedName>
        <fullName evidence="2">PepSY domain-containing protein</fullName>
    </submittedName>
</protein>
<sequence length="524" mass="61033">MSMKKEKSLLEKIEKKTKQRVYKWHRFFAMITLVPVVLWCLSGIMHPFMAHFFKPEIKKEFVEPKVVDSVKVTFSIQEILKVNKIDTFKNFRLVEMDGNWFYQVKWSNEKIDYFDASTTKKINNGDVIYAHWLARYFLDDHQSKIVKTTLLTQFDSQYKYINRYLPVYKVVFDRPDKMQVYVETGSSKLATFNPVSRQAFIWFFDTFHNWSFLDAIATNSVRIVILTVLLGIILLSAISGLLIYGFFWKQFKKIQPNHTNNKRISHRKYGLAFSIFCIGFAFSGVYHLTKKWNPVPLQEMVYQPDLKMDKIKLSNQNIAVDQKKLLNISLIQFQDSVYYRCELKADETEHAPLAEEKWKKKVAPVADVVYINAATNVLDKEMDFKYAKFLANYFDGGNSTASCCESDSFSEEKKCSIKAAPLLETKVLTEFDNREYGFVNKRLPVVKLAYDTPEETTYFVATDASRIAAVVKNSDRAEGYSFAFFHKFLWMDWAGKTIRDLVMTLAAIGLFISAILGMRLLFKK</sequence>
<feature type="transmembrane region" description="Helical" evidence="1">
    <location>
        <begin position="223"/>
        <end position="248"/>
    </location>
</feature>
<name>A0ABP8ZU44_9FLAO</name>
<keyword evidence="1" id="KW-0812">Transmembrane</keyword>
<gene>
    <name evidence="2" type="ORF">GCM10023230_14930</name>
</gene>
<dbReference type="Proteomes" id="UP001500141">
    <property type="component" value="Unassembled WGS sequence"/>
</dbReference>
<proteinExistence type="predicted"/>
<accession>A0ABP8ZU44</accession>
<feature type="transmembrane region" description="Helical" evidence="1">
    <location>
        <begin position="27"/>
        <end position="49"/>
    </location>
</feature>
<keyword evidence="1" id="KW-1133">Transmembrane helix</keyword>
<evidence type="ECO:0000313" key="3">
    <source>
        <dbReference type="Proteomes" id="UP001500141"/>
    </source>
</evidence>
<dbReference type="EMBL" id="BAABIP010000011">
    <property type="protein sequence ID" value="GAA4766207.1"/>
    <property type="molecule type" value="Genomic_DNA"/>
</dbReference>
<feature type="transmembrane region" description="Helical" evidence="1">
    <location>
        <begin position="269"/>
        <end position="288"/>
    </location>
</feature>
<organism evidence="2 3">
    <name type="scientific">Flavobacterium hankyongi</name>
    <dbReference type="NCBI Taxonomy" id="1176532"/>
    <lineage>
        <taxon>Bacteria</taxon>
        <taxon>Pseudomonadati</taxon>
        <taxon>Bacteroidota</taxon>
        <taxon>Flavobacteriia</taxon>
        <taxon>Flavobacteriales</taxon>
        <taxon>Flavobacteriaceae</taxon>
        <taxon>Flavobacterium</taxon>
    </lineage>
</organism>
<comment type="caution">
    <text evidence="2">The sequence shown here is derived from an EMBL/GenBank/DDBJ whole genome shotgun (WGS) entry which is preliminary data.</text>
</comment>
<reference evidence="3" key="1">
    <citation type="journal article" date="2019" name="Int. J. Syst. Evol. Microbiol.">
        <title>The Global Catalogue of Microorganisms (GCM) 10K type strain sequencing project: providing services to taxonomists for standard genome sequencing and annotation.</title>
        <authorList>
            <consortium name="The Broad Institute Genomics Platform"/>
            <consortium name="The Broad Institute Genome Sequencing Center for Infectious Disease"/>
            <person name="Wu L."/>
            <person name="Ma J."/>
        </authorList>
    </citation>
    <scope>NUCLEOTIDE SEQUENCE [LARGE SCALE GENOMIC DNA]</scope>
    <source>
        <strain evidence="3">JCM 18198</strain>
    </source>
</reference>
<keyword evidence="3" id="KW-1185">Reference proteome</keyword>
<feature type="transmembrane region" description="Helical" evidence="1">
    <location>
        <begin position="501"/>
        <end position="522"/>
    </location>
</feature>